<organism evidence="2 3">
    <name type="scientific">Ruminococcus intestinalis</name>
    <dbReference type="NCBI Taxonomy" id="2763066"/>
    <lineage>
        <taxon>Bacteria</taxon>
        <taxon>Bacillati</taxon>
        <taxon>Bacillota</taxon>
        <taxon>Clostridia</taxon>
        <taxon>Eubacteriales</taxon>
        <taxon>Oscillospiraceae</taxon>
        <taxon>Ruminococcus</taxon>
    </lineage>
</organism>
<protein>
    <submittedName>
        <fullName evidence="2">Recombinase family protein</fullName>
    </submittedName>
</protein>
<dbReference type="Pfam" id="PF14287">
    <property type="entry name" value="DUF4368"/>
    <property type="match status" value="1"/>
</dbReference>
<dbReference type="Gene3D" id="3.40.50.1390">
    <property type="entry name" value="Resolvase, N-terminal catalytic domain"/>
    <property type="match status" value="1"/>
</dbReference>
<dbReference type="InterPro" id="IPR011109">
    <property type="entry name" value="DNA_bind_recombinase_dom"/>
</dbReference>
<dbReference type="Proteomes" id="UP000636755">
    <property type="component" value="Unassembled WGS sequence"/>
</dbReference>
<accession>A0ABR7HHT4</accession>
<proteinExistence type="predicted"/>
<dbReference type="SUPFAM" id="SSF53041">
    <property type="entry name" value="Resolvase-like"/>
    <property type="match status" value="1"/>
</dbReference>
<dbReference type="PANTHER" id="PTHR30461">
    <property type="entry name" value="DNA-INVERTASE FROM LAMBDOID PROPHAGE"/>
    <property type="match status" value="1"/>
</dbReference>
<dbReference type="Pfam" id="PF07508">
    <property type="entry name" value="Recombinase"/>
    <property type="match status" value="1"/>
</dbReference>
<dbReference type="Pfam" id="PF13408">
    <property type="entry name" value="Zn_ribbon_recom"/>
    <property type="match status" value="1"/>
</dbReference>
<dbReference type="InterPro" id="IPR006119">
    <property type="entry name" value="Resolv_N"/>
</dbReference>
<dbReference type="EMBL" id="JACOPS010000001">
    <property type="protein sequence ID" value="MBC5727001.1"/>
    <property type="molecule type" value="Genomic_DNA"/>
</dbReference>
<dbReference type="PANTHER" id="PTHR30461:SF23">
    <property type="entry name" value="DNA RECOMBINASE-RELATED"/>
    <property type="match status" value="1"/>
</dbReference>
<dbReference type="Gene3D" id="3.90.1750.20">
    <property type="entry name" value="Putative Large Serine Recombinase, Chain B, Domain 2"/>
    <property type="match status" value="1"/>
</dbReference>
<reference evidence="2 3" key="1">
    <citation type="submission" date="2020-08" db="EMBL/GenBank/DDBJ databases">
        <title>Genome public.</title>
        <authorList>
            <person name="Liu C."/>
            <person name="Sun Q."/>
        </authorList>
    </citation>
    <scope>NUCLEOTIDE SEQUENCE [LARGE SCALE GENOMIC DNA]</scope>
    <source>
        <strain evidence="2 3">NSJ-71</strain>
    </source>
</reference>
<evidence type="ECO:0000313" key="2">
    <source>
        <dbReference type="EMBL" id="MBC5727001.1"/>
    </source>
</evidence>
<dbReference type="InterPro" id="IPR050639">
    <property type="entry name" value="SSR_resolvase"/>
</dbReference>
<keyword evidence="3" id="KW-1185">Reference proteome</keyword>
<dbReference type="Pfam" id="PF00239">
    <property type="entry name" value="Resolvase"/>
    <property type="match status" value="1"/>
</dbReference>
<dbReference type="InterPro" id="IPR036162">
    <property type="entry name" value="Resolvase-like_N_sf"/>
</dbReference>
<comment type="caution">
    <text evidence="2">The sequence shown here is derived from an EMBL/GenBank/DDBJ whole genome shotgun (WGS) entry which is preliminary data.</text>
</comment>
<dbReference type="PROSITE" id="PS51737">
    <property type="entry name" value="RECOMBINASE_DNA_BIND"/>
    <property type="match status" value="1"/>
</dbReference>
<name>A0ABR7HHT4_9FIRM</name>
<dbReference type="InterPro" id="IPR025827">
    <property type="entry name" value="Zn_ribbon_recom_dom"/>
</dbReference>
<dbReference type="InterPro" id="IPR038109">
    <property type="entry name" value="DNA_bind_recomb_sf"/>
</dbReference>
<evidence type="ECO:0000313" key="3">
    <source>
        <dbReference type="Proteomes" id="UP000636755"/>
    </source>
</evidence>
<sequence>MIDDMNNGLIGTIITKDLSRLGRDYLKTGTYLEIIFPQNNVRYIAINDGVDSETDSNEFIGIRNYFNDYYAQDISKKIRSVKTAAMNRGERTNGSVPYGYMLNPDNPKQYLVNPETAPIVKRIYELSAAGYGVAKIQKILEDDKAISPAIYLFQKYGSLRGKPDPSRPYNWPKRTIRRMLSNPEYLGATVCGKTYSKSNKLKKRISVPRSEWKIFENTQEPIVDRKLWDMVQKKFDGRKKANKTGLTDKYAGYLYCAECGARMYINRAKSLKETQECYTCGTYQTKGSHHCSYHYIRAVVLDELVLNRLREITAFARENPAEFYEIAKSKAEKESKKLIKISKGEITAVQKRITELDGIIRCLYEDRVAGRITPERFELLVSGYEQEQAEQKQKLENLNNEISIQGTRDKKISEFIESAKKYIDITEVTPEILHAFIKRINIHERAIPRSQKCGNQIDIYYTFEADEMLSV</sequence>
<feature type="domain" description="Recombinase" evidence="1">
    <location>
        <begin position="97"/>
        <end position="241"/>
    </location>
</feature>
<gene>
    <name evidence="2" type="ORF">H8R91_00375</name>
</gene>
<evidence type="ECO:0000259" key="1">
    <source>
        <dbReference type="PROSITE" id="PS51737"/>
    </source>
</evidence>
<dbReference type="InterPro" id="IPR025378">
    <property type="entry name" value="DUF4368"/>
</dbReference>